<dbReference type="PANTHER" id="PTHR10622">
    <property type="entry name" value="HET DOMAIN-CONTAINING PROTEIN"/>
    <property type="match status" value="1"/>
</dbReference>
<dbReference type="OrthoDB" id="3046429at2759"/>
<proteinExistence type="predicted"/>
<dbReference type="Proteomes" id="UP000054270">
    <property type="component" value="Unassembled WGS sequence"/>
</dbReference>
<dbReference type="InterPro" id="IPR010730">
    <property type="entry name" value="HET"/>
</dbReference>
<evidence type="ECO:0000313" key="2">
    <source>
        <dbReference type="EMBL" id="KJA26994.1"/>
    </source>
</evidence>
<reference evidence="3" key="1">
    <citation type="submission" date="2014-04" db="EMBL/GenBank/DDBJ databases">
        <title>Evolutionary Origins and Diversification of the Mycorrhizal Mutualists.</title>
        <authorList>
            <consortium name="DOE Joint Genome Institute"/>
            <consortium name="Mycorrhizal Genomics Consortium"/>
            <person name="Kohler A."/>
            <person name="Kuo A."/>
            <person name="Nagy L.G."/>
            <person name="Floudas D."/>
            <person name="Copeland A."/>
            <person name="Barry K.W."/>
            <person name="Cichocki N."/>
            <person name="Veneault-Fourrey C."/>
            <person name="LaButti K."/>
            <person name="Lindquist E.A."/>
            <person name="Lipzen A."/>
            <person name="Lundell T."/>
            <person name="Morin E."/>
            <person name="Murat C."/>
            <person name="Riley R."/>
            <person name="Ohm R."/>
            <person name="Sun H."/>
            <person name="Tunlid A."/>
            <person name="Henrissat B."/>
            <person name="Grigoriev I.V."/>
            <person name="Hibbett D.S."/>
            <person name="Martin F."/>
        </authorList>
    </citation>
    <scope>NUCLEOTIDE SEQUENCE [LARGE SCALE GENOMIC DNA]</scope>
    <source>
        <strain evidence="3">FD-334 SS-4</strain>
    </source>
</reference>
<sequence>MQVNTDRQESPFTEEAEKIIHDIVSEHVYTRMPIRVLRLDKMELIERGAVINEVIDVITKNSSLSVKAEISRGTVHTVKKEEVRLLAQQNCEYAILSHTWLVNQPEVLYADAQIAGWQSSAATKKVTGFNKLKGFCDTASGEPYWARYGWIDTICIDKSSTSELDESIRSMYRWYLNSKVCIVYLAETPPSPTLDGMERDRWFTRGWTLQEYLAPKVIKFHGQDWRPLTSYISSTGQNIKNDRFPETVSLIQEKIEKATGIPPSLGSSTEHDYLHPSSTLSRGRIIKQMQWAARRETTRQEDRSYSLMGIFNVSFSIAYGEGGERAFFRLIEAILATKPADQVCQLLAWGGRPLSDEIHTSRLLPSGPECYGTPEVGDPAWLEVKVPRNPPEPTVLTHIGLKVRVLIARAMVVPLAGAPPFDGHQVQFEVRSSSLKFDPLHVHLLSAHETNPKPKDIYPSLEKDRDTQDPHFLLAIYTFVEDNTKVQIPSVGLGFMLAWYPPKDVWLKDSDIASVYLNARSKVDTRDAVTFARTVNSKDGYSTLMKDRLQGESLVMASLYL</sequence>
<dbReference type="Pfam" id="PF06985">
    <property type="entry name" value="HET"/>
    <property type="match status" value="1"/>
</dbReference>
<feature type="domain" description="Heterokaryon incompatibility" evidence="1">
    <location>
        <begin position="93"/>
        <end position="190"/>
    </location>
</feature>
<dbReference type="PANTHER" id="PTHR10622:SF10">
    <property type="entry name" value="HET DOMAIN-CONTAINING PROTEIN"/>
    <property type="match status" value="1"/>
</dbReference>
<keyword evidence="3" id="KW-1185">Reference proteome</keyword>
<organism evidence="2 3">
    <name type="scientific">Hypholoma sublateritium (strain FD-334 SS-4)</name>
    <dbReference type="NCBI Taxonomy" id="945553"/>
    <lineage>
        <taxon>Eukaryota</taxon>
        <taxon>Fungi</taxon>
        <taxon>Dikarya</taxon>
        <taxon>Basidiomycota</taxon>
        <taxon>Agaricomycotina</taxon>
        <taxon>Agaricomycetes</taxon>
        <taxon>Agaricomycetidae</taxon>
        <taxon>Agaricales</taxon>
        <taxon>Agaricineae</taxon>
        <taxon>Strophariaceae</taxon>
        <taxon>Hypholoma</taxon>
    </lineage>
</organism>
<dbReference type="STRING" id="945553.A0A0D2P7P5"/>
<gene>
    <name evidence="2" type="ORF">HYPSUDRAFT_35509</name>
</gene>
<protein>
    <recommendedName>
        <fullName evidence="1">Heterokaryon incompatibility domain-containing protein</fullName>
    </recommendedName>
</protein>
<accession>A0A0D2P7P5</accession>
<evidence type="ECO:0000313" key="3">
    <source>
        <dbReference type="Proteomes" id="UP000054270"/>
    </source>
</evidence>
<dbReference type="AlphaFoldDB" id="A0A0D2P7P5"/>
<dbReference type="EMBL" id="KN817525">
    <property type="protein sequence ID" value="KJA26994.1"/>
    <property type="molecule type" value="Genomic_DNA"/>
</dbReference>
<name>A0A0D2P7P5_HYPSF</name>
<evidence type="ECO:0000259" key="1">
    <source>
        <dbReference type="Pfam" id="PF06985"/>
    </source>
</evidence>